<accession>A0A6G5P4Y5</accession>
<sequence length="40" mass="4620">MSSEHNQQVPVDLTDQVALRRFLQSLLQQLNELKAALEKK</sequence>
<gene>
    <name evidence="1" type="ORF">ETP1_039</name>
</gene>
<name>A0A6G5P4Y5_9CAUD</name>
<proteinExistence type="predicted"/>
<dbReference type="Proteomes" id="UP000501729">
    <property type="component" value="Segment"/>
</dbReference>
<reference evidence="1 2" key="1">
    <citation type="submission" date="2019-02" db="EMBL/GenBank/DDBJ databases">
        <title>Genome sequence of multidrug-resistant Edwardsiella tarda isolate infecting lytic phage ETP-1.</title>
        <authorList>
            <person name="Nikapitiya C."/>
            <person name="Senevirathne A."/>
            <person name="De Zoysa M."/>
            <person name="Lee J."/>
        </authorList>
    </citation>
    <scope>NUCLEOTIDE SEQUENCE [LARGE SCALE GENOMIC DNA]</scope>
</reference>
<organism evidence="1 2">
    <name type="scientific">Edwardsiella phage ETP-1</name>
    <dbReference type="NCBI Taxonomy" id="2544920"/>
    <lineage>
        <taxon>Viruses</taxon>
        <taxon>Duplodnaviria</taxon>
        <taxon>Heunggongvirae</taxon>
        <taxon>Uroviricota</taxon>
        <taxon>Caudoviricetes</taxon>
        <taxon>Kafunavirus</taxon>
        <taxon>Kafunavirus KF1</taxon>
    </lineage>
</organism>
<dbReference type="EMBL" id="MK574011">
    <property type="protein sequence ID" value="QBP07040.1"/>
    <property type="molecule type" value="Genomic_DNA"/>
</dbReference>
<evidence type="ECO:0000313" key="2">
    <source>
        <dbReference type="Proteomes" id="UP000501729"/>
    </source>
</evidence>
<evidence type="ECO:0000313" key="1">
    <source>
        <dbReference type="EMBL" id="QBP07040.1"/>
    </source>
</evidence>
<protein>
    <submittedName>
        <fullName evidence="1">Uncharacterized protein</fullName>
    </submittedName>
</protein>